<sequence>MELSIVLLADRESHADMGRMVNALETAREALEAGAEVEVVFDDAGTRWVGVLAERDHKHHGLFLELKPHLRACDYCARAFGVLEEVKRAGVERLSEHRGHPSLFARLRRGAHVLTF</sequence>
<proteinExistence type="predicted"/>
<organism evidence="1">
    <name type="scientific">Oceanithermus profundus</name>
    <dbReference type="NCBI Taxonomy" id="187137"/>
    <lineage>
        <taxon>Bacteria</taxon>
        <taxon>Thermotogati</taxon>
        <taxon>Deinococcota</taxon>
        <taxon>Deinococci</taxon>
        <taxon>Thermales</taxon>
        <taxon>Thermaceae</taxon>
        <taxon>Oceanithermus</taxon>
    </lineage>
</organism>
<dbReference type="Proteomes" id="UP000885759">
    <property type="component" value="Unassembled WGS sequence"/>
</dbReference>
<evidence type="ECO:0008006" key="2">
    <source>
        <dbReference type="Google" id="ProtNLM"/>
    </source>
</evidence>
<protein>
    <recommendedName>
        <fullName evidence="2">DsrE family protein</fullName>
    </recommendedName>
</protein>
<dbReference type="EMBL" id="DRPZ01000069">
    <property type="protein sequence ID" value="HGY08905.1"/>
    <property type="molecule type" value="Genomic_DNA"/>
</dbReference>
<accession>A0A7C4V4W2</accession>
<dbReference type="SUPFAM" id="SSF75169">
    <property type="entry name" value="DsrEFH-like"/>
    <property type="match status" value="1"/>
</dbReference>
<comment type="caution">
    <text evidence="1">The sequence shown here is derived from an EMBL/GenBank/DDBJ whole genome shotgun (WGS) entry which is preliminary data.</text>
</comment>
<dbReference type="AlphaFoldDB" id="A0A7C4V4W2"/>
<name>A0A7C4V4W2_9DEIN</name>
<reference evidence="1" key="1">
    <citation type="journal article" date="2020" name="mSystems">
        <title>Genome- and Community-Level Interaction Insights into Carbon Utilization and Element Cycling Functions of Hydrothermarchaeota in Hydrothermal Sediment.</title>
        <authorList>
            <person name="Zhou Z."/>
            <person name="Liu Y."/>
            <person name="Xu W."/>
            <person name="Pan J."/>
            <person name="Luo Z.H."/>
            <person name="Li M."/>
        </authorList>
    </citation>
    <scope>NUCLEOTIDE SEQUENCE [LARGE SCALE GENOMIC DNA]</scope>
    <source>
        <strain evidence="1">HyVt-570</strain>
    </source>
</reference>
<dbReference type="InterPro" id="IPR027396">
    <property type="entry name" value="DsrEFH-like"/>
</dbReference>
<evidence type="ECO:0000313" key="1">
    <source>
        <dbReference type="EMBL" id="HGY08905.1"/>
    </source>
</evidence>
<gene>
    <name evidence="1" type="ORF">ENK37_02465</name>
</gene>